<keyword evidence="1" id="KW-0812">Transmembrane</keyword>
<protein>
    <submittedName>
        <fullName evidence="2">Uncharacterized protein</fullName>
    </submittedName>
</protein>
<reference evidence="3" key="1">
    <citation type="submission" date="2017-01" db="EMBL/GenBank/DDBJ databases">
        <authorList>
            <person name="Varghese N."/>
            <person name="Submissions S."/>
        </authorList>
    </citation>
    <scope>NUCLEOTIDE SEQUENCE [LARGE SCALE GENOMIC DNA]</scope>
    <source>
        <strain evidence="3">DSM 23127</strain>
    </source>
</reference>
<proteinExistence type="predicted"/>
<evidence type="ECO:0000313" key="2">
    <source>
        <dbReference type="EMBL" id="SIS49467.1"/>
    </source>
</evidence>
<dbReference type="AlphaFoldDB" id="A0A1N7JJG9"/>
<accession>A0A1N7JJG9</accession>
<dbReference type="OrthoDB" id="2966405at2"/>
<dbReference type="EMBL" id="FTOC01000006">
    <property type="protein sequence ID" value="SIS49467.1"/>
    <property type="molecule type" value="Genomic_DNA"/>
</dbReference>
<evidence type="ECO:0000313" key="3">
    <source>
        <dbReference type="Proteomes" id="UP000187608"/>
    </source>
</evidence>
<feature type="transmembrane region" description="Helical" evidence="1">
    <location>
        <begin position="156"/>
        <end position="174"/>
    </location>
</feature>
<feature type="transmembrane region" description="Helical" evidence="1">
    <location>
        <begin position="28"/>
        <end position="45"/>
    </location>
</feature>
<name>A0A1N7JJG9_9BACI</name>
<feature type="transmembrane region" description="Helical" evidence="1">
    <location>
        <begin position="124"/>
        <end position="144"/>
    </location>
</feature>
<keyword evidence="1" id="KW-1133">Transmembrane helix</keyword>
<organism evidence="2 3">
    <name type="scientific">Salimicrobium flavidum</name>
    <dbReference type="NCBI Taxonomy" id="570947"/>
    <lineage>
        <taxon>Bacteria</taxon>
        <taxon>Bacillati</taxon>
        <taxon>Bacillota</taxon>
        <taxon>Bacilli</taxon>
        <taxon>Bacillales</taxon>
        <taxon>Bacillaceae</taxon>
        <taxon>Salimicrobium</taxon>
    </lineage>
</organism>
<feature type="transmembrane region" description="Helical" evidence="1">
    <location>
        <begin position="91"/>
        <end position="112"/>
    </location>
</feature>
<keyword evidence="1" id="KW-0472">Membrane</keyword>
<evidence type="ECO:0000256" key="1">
    <source>
        <dbReference type="SAM" id="Phobius"/>
    </source>
</evidence>
<dbReference type="Proteomes" id="UP000187608">
    <property type="component" value="Unassembled WGS sequence"/>
</dbReference>
<keyword evidence="3" id="KW-1185">Reference proteome</keyword>
<feature type="transmembrane region" description="Helical" evidence="1">
    <location>
        <begin position="65"/>
        <end position="85"/>
    </location>
</feature>
<sequence>MKKAVRILLILIILSGIATCFNSYTGVIGKGMLQVILPLGFVVWVNRREYWFHYLLRKMNRFNRYAFVVLFLFFGAGVLFDALWIRGAPVFVLVPFAFVLFGVAVCLFRVLFEKGFRRFHGLTFAKSAVYLIIHMVLWGLYVMFLNEYQLSSEITMYARAMQVLGGLMLVIVFFRWGRKDHKVDPPTAEGMVRKLY</sequence>
<dbReference type="RefSeq" id="WP_076559260.1">
    <property type="nucleotide sequence ID" value="NZ_FTOC01000006.1"/>
</dbReference>
<gene>
    <name evidence="2" type="ORF">SAMN05421687_106151</name>
</gene>